<sequence>MSAAAVPDAPANALPVIPRSQIVSWALWDWAYSAFNAVATTFVFTRYLTSSSFGDPNHNSALLGWFLGVSAALIALIAPVAGQRTDASGRRKLWLAINSGVVGLCLLATVFVKDTPAYLWLGLLAISIGTIFYEFASVSYNAMLRQVSTPATVGKVSAFGWSMGYFGGIVLMIIVYVLFIVGSGSHVGLLHVPTAGGWYVRLTMLVATAWAVGFSIPILIAVKEPKVPTEIAAERTSFLGSYRVLFHSLSTLWRESRNTVWFLLASAIFRDGLTGVFTFGGILAGVTFGFSTSEVLVFGIAANVTAGIATVSVGALDDRIGPKPLIVTSLAGMIVCALVLFFLHGDGKTVFWIFGLILSLFVGPAQSASRTFLSRVIPDGREGEVFGLYATTGRAATFLAPVLFSLFITIGGKQVWGILGITIVLVVGLAVLIPVKPVVEKAVIRKGA</sequence>
<keyword evidence="9" id="KW-1185">Reference proteome</keyword>
<reference evidence="9" key="1">
    <citation type="journal article" date="2019" name="Int. J. Syst. Evol. Microbiol.">
        <title>The Global Catalogue of Microorganisms (GCM) 10K type strain sequencing project: providing services to taxonomists for standard genome sequencing and annotation.</title>
        <authorList>
            <consortium name="The Broad Institute Genomics Platform"/>
            <consortium name="The Broad Institute Genome Sequencing Center for Infectious Disease"/>
            <person name="Wu L."/>
            <person name="Ma J."/>
        </authorList>
    </citation>
    <scope>NUCLEOTIDE SEQUENCE [LARGE SCALE GENOMIC DNA]</scope>
    <source>
        <strain evidence="9">CGMCC 1.10363</strain>
    </source>
</reference>
<organism evidence="8 9">
    <name type="scientific">Gryllotalpicola reticulitermitis</name>
    <dbReference type="NCBI Taxonomy" id="1184153"/>
    <lineage>
        <taxon>Bacteria</taxon>
        <taxon>Bacillati</taxon>
        <taxon>Actinomycetota</taxon>
        <taxon>Actinomycetes</taxon>
        <taxon>Micrococcales</taxon>
        <taxon>Microbacteriaceae</taxon>
        <taxon>Gryllotalpicola</taxon>
    </lineage>
</organism>
<dbReference type="SUPFAM" id="SSF103473">
    <property type="entry name" value="MFS general substrate transporter"/>
    <property type="match status" value="1"/>
</dbReference>
<dbReference type="InterPro" id="IPR024671">
    <property type="entry name" value="Atg22-like"/>
</dbReference>
<proteinExistence type="predicted"/>
<gene>
    <name evidence="8" type="ORF">ACFOYW_10835</name>
</gene>
<dbReference type="PANTHER" id="PTHR23519">
    <property type="entry name" value="AUTOPHAGY-RELATED PROTEIN 22"/>
    <property type="match status" value="1"/>
</dbReference>
<feature type="transmembrane region" description="Helical" evidence="6">
    <location>
        <begin position="295"/>
        <end position="316"/>
    </location>
</feature>
<protein>
    <submittedName>
        <fullName evidence="8">MFS transporter</fullName>
    </submittedName>
</protein>
<dbReference type="InterPro" id="IPR020846">
    <property type="entry name" value="MFS_dom"/>
</dbReference>
<feature type="transmembrane region" description="Helical" evidence="6">
    <location>
        <begin position="325"/>
        <end position="343"/>
    </location>
</feature>
<evidence type="ECO:0000256" key="5">
    <source>
        <dbReference type="ARBA" id="ARBA00023136"/>
    </source>
</evidence>
<keyword evidence="2" id="KW-0813">Transport</keyword>
<evidence type="ECO:0000313" key="8">
    <source>
        <dbReference type="EMBL" id="MFC4243872.1"/>
    </source>
</evidence>
<evidence type="ECO:0000256" key="4">
    <source>
        <dbReference type="ARBA" id="ARBA00022989"/>
    </source>
</evidence>
<evidence type="ECO:0000256" key="2">
    <source>
        <dbReference type="ARBA" id="ARBA00022448"/>
    </source>
</evidence>
<feature type="transmembrane region" description="Helical" evidence="6">
    <location>
        <begin position="416"/>
        <end position="435"/>
    </location>
</feature>
<evidence type="ECO:0000313" key="9">
    <source>
        <dbReference type="Proteomes" id="UP001595900"/>
    </source>
</evidence>
<feature type="domain" description="Major facilitator superfamily (MFS) profile" evidence="7">
    <location>
        <begin position="1"/>
        <end position="440"/>
    </location>
</feature>
<evidence type="ECO:0000256" key="1">
    <source>
        <dbReference type="ARBA" id="ARBA00004651"/>
    </source>
</evidence>
<feature type="transmembrane region" description="Helical" evidence="6">
    <location>
        <begin position="260"/>
        <end position="283"/>
    </location>
</feature>
<dbReference type="RefSeq" id="WP_390228949.1">
    <property type="nucleotide sequence ID" value="NZ_JBHSCN010000005.1"/>
</dbReference>
<dbReference type="Proteomes" id="UP001595900">
    <property type="component" value="Unassembled WGS sequence"/>
</dbReference>
<feature type="transmembrane region" description="Helical" evidence="6">
    <location>
        <begin position="118"/>
        <end position="136"/>
    </location>
</feature>
<comment type="caution">
    <text evidence="8">The sequence shown here is derived from an EMBL/GenBank/DDBJ whole genome shotgun (WGS) entry which is preliminary data.</text>
</comment>
<evidence type="ECO:0000256" key="6">
    <source>
        <dbReference type="SAM" id="Phobius"/>
    </source>
</evidence>
<dbReference type="PROSITE" id="PS50850">
    <property type="entry name" value="MFS"/>
    <property type="match status" value="1"/>
</dbReference>
<feature type="transmembrane region" description="Helical" evidence="6">
    <location>
        <begin position="349"/>
        <end position="365"/>
    </location>
</feature>
<feature type="transmembrane region" description="Helical" evidence="6">
    <location>
        <begin position="386"/>
        <end position="410"/>
    </location>
</feature>
<dbReference type="Gene3D" id="1.20.1250.20">
    <property type="entry name" value="MFS general substrate transporter like domains"/>
    <property type="match status" value="2"/>
</dbReference>
<accession>A0ABV8Q795</accession>
<keyword evidence="4 6" id="KW-1133">Transmembrane helix</keyword>
<evidence type="ECO:0000259" key="7">
    <source>
        <dbReference type="PROSITE" id="PS50850"/>
    </source>
</evidence>
<feature type="transmembrane region" description="Helical" evidence="6">
    <location>
        <begin position="199"/>
        <end position="222"/>
    </location>
</feature>
<feature type="transmembrane region" description="Helical" evidence="6">
    <location>
        <begin position="156"/>
        <end position="179"/>
    </location>
</feature>
<feature type="transmembrane region" description="Helical" evidence="6">
    <location>
        <begin position="61"/>
        <end position="81"/>
    </location>
</feature>
<dbReference type="InterPro" id="IPR036259">
    <property type="entry name" value="MFS_trans_sf"/>
</dbReference>
<dbReference type="Pfam" id="PF11700">
    <property type="entry name" value="ATG22"/>
    <property type="match status" value="1"/>
</dbReference>
<keyword evidence="3 6" id="KW-0812">Transmembrane</keyword>
<keyword evidence="5 6" id="KW-0472">Membrane</keyword>
<dbReference type="EMBL" id="JBHSCN010000005">
    <property type="protein sequence ID" value="MFC4243872.1"/>
    <property type="molecule type" value="Genomic_DNA"/>
</dbReference>
<dbReference type="InterPro" id="IPR050495">
    <property type="entry name" value="ATG22/LtaA_families"/>
</dbReference>
<dbReference type="PANTHER" id="PTHR23519:SF1">
    <property type="entry name" value="AUTOPHAGY-RELATED PROTEIN 22"/>
    <property type="match status" value="1"/>
</dbReference>
<feature type="transmembrane region" description="Helical" evidence="6">
    <location>
        <begin position="93"/>
        <end position="112"/>
    </location>
</feature>
<evidence type="ECO:0000256" key="3">
    <source>
        <dbReference type="ARBA" id="ARBA00022692"/>
    </source>
</evidence>
<name>A0ABV8Q795_9MICO</name>
<comment type="subcellular location">
    <subcellularLocation>
        <location evidence="1">Cell membrane</location>
        <topology evidence="1">Multi-pass membrane protein</topology>
    </subcellularLocation>
</comment>